<keyword evidence="7 14" id="KW-0418">Kinase</keyword>
<dbReference type="Proteomes" id="UP000305760">
    <property type="component" value="Unassembled WGS sequence"/>
</dbReference>
<evidence type="ECO:0000256" key="8">
    <source>
        <dbReference type="ARBA" id="ARBA00022989"/>
    </source>
</evidence>
<evidence type="ECO:0000256" key="10">
    <source>
        <dbReference type="ARBA" id="ARBA00023136"/>
    </source>
</evidence>
<dbReference type="SMART" id="SM00387">
    <property type="entry name" value="HATPase_c"/>
    <property type="match status" value="1"/>
</dbReference>
<dbReference type="PRINTS" id="PR00344">
    <property type="entry name" value="BCTRLSENSOR"/>
</dbReference>
<evidence type="ECO:0000256" key="4">
    <source>
        <dbReference type="ARBA" id="ARBA00022553"/>
    </source>
</evidence>
<evidence type="ECO:0000313" key="14">
    <source>
        <dbReference type="EMBL" id="TNJ33108.1"/>
    </source>
</evidence>
<dbReference type="PROSITE" id="PS50109">
    <property type="entry name" value="HIS_KIN"/>
    <property type="match status" value="1"/>
</dbReference>
<keyword evidence="9" id="KW-0902">Two-component regulatory system</keyword>
<evidence type="ECO:0000259" key="12">
    <source>
        <dbReference type="PROSITE" id="PS50109"/>
    </source>
</evidence>
<dbReference type="AlphaFoldDB" id="A0A5C4RPY6"/>
<feature type="domain" description="Histidine kinase" evidence="12">
    <location>
        <begin position="246"/>
        <end position="440"/>
    </location>
</feature>
<name>A0A5C4RPY6_9GAMM</name>
<keyword evidence="10 11" id="KW-0472">Membrane</keyword>
<reference evidence="14 15" key="1">
    <citation type="submission" date="2019-03" db="EMBL/GenBank/DDBJ databases">
        <title>Arenimonas daejeonensis sp. nov., isolated from compost.</title>
        <authorList>
            <person name="Jeon C.O."/>
        </authorList>
    </citation>
    <scope>NUCLEOTIDE SEQUENCE [LARGE SCALE GENOMIC DNA]</scope>
    <source>
        <strain evidence="14 15">R29</strain>
    </source>
</reference>
<dbReference type="InterPro" id="IPR003594">
    <property type="entry name" value="HATPase_dom"/>
</dbReference>
<dbReference type="Pfam" id="PF02518">
    <property type="entry name" value="HATPase_c"/>
    <property type="match status" value="1"/>
</dbReference>
<dbReference type="InterPro" id="IPR004358">
    <property type="entry name" value="Sig_transdc_His_kin-like_C"/>
</dbReference>
<keyword evidence="4" id="KW-0597">Phosphoprotein</keyword>
<dbReference type="PROSITE" id="PS50885">
    <property type="entry name" value="HAMP"/>
    <property type="match status" value="1"/>
</dbReference>
<dbReference type="InterPro" id="IPR003660">
    <property type="entry name" value="HAMP_dom"/>
</dbReference>
<evidence type="ECO:0000256" key="1">
    <source>
        <dbReference type="ARBA" id="ARBA00000085"/>
    </source>
</evidence>
<evidence type="ECO:0000256" key="6">
    <source>
        <dbReference type="ARBA" id="ARBA00022692"/>
    </source>
</evidence>
<dbReference type="InterPro" id="IPR050428">
    <property type="entry name" value="TCS_sensor_his_kinase"/>
</dbReference>
<dbReference type="GO" id="GO:0000160">
    <property type="term" value="P:phosphorelay signal transduction system"/>
    <property type="evidence" value="ECO:0007669"/>
    <property type="project" value="UniProtKB-KW"/>
</dbReference>
<dbReference type="Gene3D" id="3.30.565.10">
    <property type="entry name" value="Histidine kinase-like ATPase, C-terminal domain"/>
    <property type="match status" value="1"/>
</dbReference>
<evidence type="ECO:0000256" key="5">
    <source>
        <dbReference type="ARBA" id="ARBA00022679"/>
    </source>
</evidence>
<evidence type="ECO:0000259" key="13">
    <source>
        <dbReference type="PROSITE" id="PS50885"/>
    </source>
</evidence>
<proteinExistence type="predicted"/>
<evidence type="ECO:0000256" key="9">
    <source>
        <dbReference type="ARBA" id="ARBA00023012"/>
    </source>
</evidence>
<comment type="catalytic activity">
    <reaction evidence="1">
        <text>ATP + protein L-histidine = ADP + protein N-phospho-L-histidine.</text>
        <dbReference type="EC" id="2.7.13.3"/>
    </reaction>
</comment>
<evidence type="ECO:0000313" key="15">
    <source>
        <dbReference type="Proteomes" id="UP000305760"/>
    </source>
</evidence>
<dbReference type="InterPro" id="IPR005467">
    <property type="entry name" value="His_kinase_dom"/>
</dbReference>
<dbReference type="Gene3D" id="1.10.287.130">
    <property type="match status" value="1"/>
</dbReference>
<dbReference type="RefSeq" id="WP_139449259.1">
    <property type="nucleotide sequence ID" value="NZ_SMDR01000003.1"/>
</dbReference>
<evidence type="ECO:0000256" key="11">
    <source>
        <dbReference type="SAM" id="Phobius"/>
    </source>
</evidence>
<sequence>MIDRRSLRLRLLLAGGLGVLVASLAVALWLGQAFAEASERAFDRELADELQTLIVMGEVDEAGGFALQSEPEDQHYARLYSGHYWRVIAGDRQFQSRSLWDGSLDVALPTAPGRPQVREVRGPRDVELRALVQAVAYPGLDQPVVFLVAADRAELSAEAADFRLLAGGAVALVAVTLLALLALQVGFALRPLTRLADTAARVRRGESASFPTEGLPSEVAPLANHLNELLEHHDRSVQRARTAAQDLAHALKTPLAVLALEAERPGPQLAPRVQAEVARMRASVDRHLGRGIAADPRGRTPVAPVVDALLALMQRVHGARGLRFERVAGDDAVFAGGREDLEEMLGNLLDNAGKWAEAGVRVEVAADAGRLRIAVRDDGPGLPAEARDQVTRRGVRLDEQTPGSGLGLAIVQDIAGGYGGQLRLADGAPGLVATLDLPAG</sequence>
<keyword evidence="8 11" id="KW-1133">Transmembrane helix</keyword>
<gene>
    <name evidence="14" type="ORF">E1B00_12435</name>
</gene>
<feature type="domain" description="HAMP" evidence="13">
    <location>
        <begin position="186"/>
        <end position="238"/>
    </location>
</feature>
<feature type="transmembrane region" description="Helical" evidence="11">
    <location>
        <begin position="164"/>
        <end position="189"/>
    </location>
</feature>
<dbReference type="EMBL" id="SMDR01000003">
    <property type="protein sequence ID" value="TNJ33108.1"/>
    <property type="molecule type" value="Genomic_DNA"/>
</dbReference>
<dbReference type="EC" id="2.7.13.3" evidence="3"/>
<dbReference type="OrthoDB" id="9809567at2"/>
<accession>A0A5C4RPY6</accession>
<dbReference type="SUPFAM" id="SSF55874">
    <property type="entry name" value="ATPase domain of HSP90 chaperone/DNA topoisomerase II/histidine kinase"/>
    <property type="match status" value="1"/>
</dbReference>
<dbReference type="GO" id="GO:0004673">
    <property type="term" value="F:protein histidine kinase activity"/>
    <property type="evidence" value="ECO:0007669"/>
    <property type="project" value="UniProtKB-EC"/>
</dbReference>
<evidence type="ECO:0000256" key="2">
    <source>
        <dbReference type="ARBA" id="ARBA00004370"/>
    </source>
</evidence>
<dbReference type="PANTHER" id="PTHR45436">
    <property type="entry name" value="SENSOR HISTIDINE KINASE YKOH"/>
    <property type="match status" value="1"/>
</dbReference>
<dbReference type="GO" id="GO:0005886">
    <property type="term" value="C:plasma membrane"/>
    <property type="evidence" value="ECO:0007669"/>
    <property type="project" value="TreeGrafter"/>
</dbReference>
<comment type="caution">
    <text evidence="14">The sequence shown here is derived from an EMBL/GenBank/DDBJ whole genome shotgun (WGS) entry which is preliminary data.</text>
</comment>
<evidence type="ECO:0000256" key="3">
    <source>
        <dbReference type="ARBA" id="ARBA00012438"/>
    </source>
</evidence>
<dbReference type="InterPro" id="IPR036890">
    <property type="entry name" value="HATPase_C_sf"/>
</dbReference>
<keyword evidence="5" id="KW-0808">Transferase</keyword>
<dbReference type="PANTHER" id="PTHR45436:SF5">
    <property type="entry name" value="SENSOR HISTIDINE KINASE TRCS"/>
    <property type="match status" value="1"/>
</dbReference>
<protein>
    <recommendedName>
        <fullName evidence="3">histidine kinase</fullName>
        <ecNumber evidence="3">2.7.13.3</ecNumber>
    </recommendedName>
</protein>
<evidence type="ECO:0000256" key="7">
    <source>
        <dbReference type="ARBA" id="ARBA00022777"/>
    </source>
</evidence>
<organism evidence="14 15">
    <name type="scientific">Arenimonas terrae</name>
    <dbReference type="NCBI Taxonomy" id="2546226"/>
    <lineage>
        <taxon>Bacteria</taxon>
        <taxon>Pseudomonadati</taxon>
        <taxon>Pseudomonadota</taxon>
        <taxon>Gammaproteobacteria</taxon>
        <taxon>Lysobacterales</taxon>
        <taxon>Lysobacteraceae</taxon>
        <taxon>Arenimonas</taxon>
    </lineage>
</organism>
<keyword evidence="15" id="KW-1185">Reference proteome</keyword>
<comment type="subcellular location">
    <subcellularLocation>
        <location evidence="2">Membrane</location>
    </subcellularLocation>
</comment>
<keyword evidence="6 11" id="KW-0812">Transmembrane</keyword>